<name>A0ABT8G2U2_9MICO</name>
<dbReference type="GO" id="GO:0016787">
    <property type="term" value="F:hydrolase activity"/>
    <property type="evidence" value="ECO:0007669"/>
    <property type="project" value="UniProtKB-KW"/>
</dbReference>
<comment type="similarity">
    <text evidence="9">Belongs to the glycosyl hydrolase family 6.</text>
</comment>
<evidence type="ECO:0000256" key="2">
    <source>
        <dbReference type="ARBA" id="ARBA00022801"/>
    </source>
</evidence>
<protein>
    <recommendedName>
        <fullName evidence="9">Glucanase</fullName>
        <ecNumber evidence="9">3.2.1.-</ecNumber>
    </recommendedName>
</protein>
<dbReference type="PANTHER" id="PTHR34876">
    <property type="match status" value="1"/>
</dbReference>
<keyword evidence="7 9" id="KW-0624">Polysaccharide degradation</keyword>
<dbReference type="PROSITE" id="PS00655">
    <property type="entry name" value="GLYCOSYL_HYDROL_F6_1"/>
    <property type="match status" value="1"/>
</dbReference>
<keyword evidence="4" id="KW-1015">Disulfide bond</keyword>
<dbReference type="PANTHER" id="PTHR34876:SF4">
    <property type="entry name" value="1,4-BETA-D-GLUCAN CELLOBIOHYDROLASE C-RELATED"/>
    <property type="match status" value="1"/>
</dbReference>
<dbReference type="EMBL" id="JAUHPV010000006">
    <property type="protein sequence ID" value="MDN4473458.1"/>
    <property type="molecule type" value="Genomic_DNA"/>
</dbReference>
<reference evidence="12" key="1">
    <citation type="submission" date="2023-06" db="EMBL/GenBank/DDBJ databases">
        <title>SYSU T00b26.</title>
        <authorList>
            <person name="Gao L."/>
            <person name="Fang B.-Z."/>
            <person name="Li W.-J."/>
        </authorList>
    </citation>
    <scope>NUCLEOTIDE SEQUENCE</scope>
    <source>
        <strain evidence="12">SYSU T00b26</strain>
    </source>
</reference>
<keyword evidence="5 9" id="KW-0119">Carbohydrate metabolism</keyword>
<dbReference type="InterPro" id="IPR001524">
    <property type="entry name" value="Glyco_hydro_6_CS"/>
</dbReference>
<gene>
    <name evidence="12" type="ORF">QQX04_10690</name>
</gene>
<evidence type="ECO:0000313" key="12">
    <source>
        <dbReference type="EMBL" id="MDN4473458.1"/>
    </source>
</evidence>
<organism evidence="12 13">
    <name type="scientific">Demequina zhanjiangensis</name>
    <dbReference type="NCBI Taxonomy" id="3051659"/>
    <lineage>
        <taxon>Bacteria</taxon>
        <taxon>Bacillati</taxon>
        <taxon>Actinomycetota</taxon>
        <taxon>Actinomycetes</taxon>
        <taxon>Micrococcales</taxon>
        <taxon>Demequinaceae</taxon>
        <taxon>Demequina</taxon>
    </lineage>
</organism>
<dbReference type="Proteomes" id="UP001172738">
    <property type="component" value="Unassembled WGS sequence"/>
</dbReference>
<dbReference type="Gene3D" id="3.20.20.40">
    <property type="entry name" value="1, 4-beta cellobiohydrolase"/>
    <property type="match status" value="1"/>
</dbReference>
<keyword evidence="6 9" id="KW-0326">Glycosidase</keyword>
<evidence type="ECO:0000259" key="11">
    <source>
        <dbReference type="PROSITE" id="PS51173"/>
    </source>
</evidence>
<keyword evidence="2 9" id="KW-0378">Hydrolase</keyword>
<dbReference type="SUPFAM" id="SSF49384">
    <property type="entry name" value="Carbohydrate-binding domain"/>
    <property type="match status" value="1"/>
</dbReference>
<evidence type="ECO:0000256" key="8">
    <source>
        <dbReference type="PROSITE-ProRule" id="PRU10056"/>
    </source>
</evidence>
<evidence type="ECO:0000313" key="13">
    <source>
        <dbReference type="Proteomes" id="UP001172738"/>
    </source>
</evidence>
<keyword evidence="1 9" id="KW-0732">Signal</keyword>
<evidence type="ECO:0000256" key="10">
    <source>
        <dbReference type="SAM" id="MobiDB-lite"/>
    </source>
</evidence>
<feature type="compositionally biased region" description="Gly residues" evidence="10">
    <location>
        <begin position="500"/>
        <end position="540"/>
    </location>
</feature>
<evidence type="ECO:0000256" key="7">
    <source>
        <dbReference type="ARBA" id="ARBA00023326"/>
    </source>
</evidence>
<proteinExistence type="inferred from homology"/>
<keyword evidence="13" id="KW-1185">Reference proteome</keyword>
<evidence type="ECO:0000256" key="9">
    <source>
        <dbReference type="RuleBase" id="RU361186"/>
    </source>
</evidence>
<dbReference type="InterPro" id="IPR016288">
    <property type="entry name" value="Beta_cellobiohydrolase"/>
</dbReference>
<dbReference type="Pfam" id="PF00553">
    <property type="entry name" value="CBM_2"/>
    <property type="match status" value="1"/>
</dbReference>
<feature type="domain" description="CBM2" evidence="11">
    <location>
        <begin position="545"/>
        <end position="646"/>
    </location>
</feature>
<evidence type="ECO:0000256" key="1">
    <source>
        <dbReference type="ARBA" id="ARBA00022729"/>
    </source>
</evidence>
<dbReference type="PROSITE" id="PS51257">
    <property type="entry name" value="PROKAR_LIPOPROTEIN"/>
    <property type="match status" value="1"/>
</dbReference>
<evidence type="ECO:0000256" key="6">
    <source>
        <dbReference type="ARBA" id="ARBA00023295"/>
    </source>
</evidence>
<dbReference type="Gene3D" id="2.60.40.290">
    <property type="match status" value="1"/>
</dbReference>
<evidence type="ECO:0000256" key="4">
    <source>
        <dbReference type="ARBA" id="ARBA00023157"/>
    </source>
</evidence>
<dbReference type="PRINTS" id="PR00733">
    <property type="entry name" value="GLHYDRLASE6"/>
</dbReference>
<dbReference type="InterPro" id="IPR001919">
    <property type="entry name" value="CBD2"/>
</dbReference>
<dbReference type="EC" id="3.2.1.-" evidence="9"/>
<sequence length="646" mass="66048">MRSSGLARGLAVVLAGALVLAACTGDDYVLPTDSATIPAPDREAREHAADGVHVNNPFAGATMYVNSMWSDQVQGTANATSDSDLADAMIQVSSQPTGVWMDRISAIEGNADGPGLRFHLDDALAQRDGDTPITVTVVVYDLPGRDCFALASNGELPATDEGLERYQSEYIDVLASIFAEPQYEGLRIVTVIEPDSLPNLVTNASAPNCQAADPYYRAGVAYALDAFAAIPNVYAYLDAAHSGWLGWDTNSGPSVQLFADVVRSTEAGFDSVDGFVTNTANYTPTEEVYLPNASLQVGGPEIRSGSFYEWNRDFDEADWTADLYSRAVGAGFPDTIGMIIDTSRNGWGGDARPTAVVDASSADAYVSSNKLDQRTHRGAWCNQSGAGLGLRPQALPSGYPDSHLDAYLWVKPPGESDGSASEIPNDEGKSFDPMCDPSYVSDRLAGQATGALADAPLSGKWFASQFTELVANAYPAVGEENPPAREDASAMLPVGEVAAGSGGDGSGGSADAGSGGASGGGGAGGSGSGGSGGADGGVGSGQVLAEFEGEQCSVVAVSPNQWDGGFQADVTVTAKQPMNGWTVTLVLPAGSSTDGLWNGDASGTSGTVTVRDAGWNGALAVGATGAFGFTASGSPSGLAVTGCARG</sequence>
<feature type="active site" evidence="8">
    <location>
        <position position="146"/>
    </location>
</feature>
<dbReference type="InterPro" id="IPR036434">
    <property type="entry name" value="Beta_cellobiohydrolase_sf"/>
</dbReference>
<keyword evidence="3 9" id="KW-0136">Cellulose degradation</keyword>
<feature type="region of interest" description="Disordered" evidence="10">
    <location>
        <begin position="496"/>
        <end position="541"/>
    </location>
</feature>
<comment type="caution">
    <text evidence="12">The sequence shown here is derived from an EMBL/GenBank/DDBJ whole genome shotgun (WGS) entry which is preliminary data.</text>
</comment>
<accession>A0ABT8G2U2</accession>
<dbReference type="InterPro" id="IPR012291">
    <property type="entry name" value="CBM2_carb-bd_dom_sf"/>
</dbReference>
<feature type="chain" id="PRO_5045013809" description="Glucanase" evidence="9">
    <location>
        <begin position="22"/>
        <end position="646"/>
    </location>
</feature>
<dbReference type="InterPro" id="IPR008965">
    <property type="entry name" value="CBM2/CBM3_carb-bd_dom_sf"/>
</dbReference>
<evidence type="ECO:0000256" key="3">
    <source>
        <dbReference type="ARBA" id="ARBA00023001"/>
    </source>
</evidence>
<dbReference type="PROSITE" id="PS51173">
    <property type="entry name" value="CBM2"/>
    <property type="match status" value="1"/>
</dbReference>
<evidence type="ECO:0000256" key="5">
    <source>
        <dbReference type="ARBA" id="ARBA00023277"/>
    </source>
</evidence>
<dbReference type="SUPFAM" id="SSF51989">
    <property type="entry name" value="Glycosyl hydrolases family 6, cellulases"/>
    <property type="match status" value="1"/>
</dbReference>
<dbReference type="RefSeq" id="WP_301129019.1">
    <property type="nucleotide sequence ID" value="NZ_JAUHPV010000006.1"/>
</dbReference>
<feature type="signal peptide" evidence="9">
    <location>
        <begin position="1"/>
        <end position="21"/>
    </location>
</feature>
<dbReference type="Pfam" id="PF01341">
    <property type="entry name" value="Glyco_hydro_6"/>
    <property type="match status" value="1"/>
</dbReference>
<dbReference type="SMART" id="SM00637">
    <property type="entry name" value="CBD_II"/>
    <property type="match status" value="1"/>
</dbReference>